<evidence type="ECO:0000256" key="1">
    <source>
        <dbReference type="ARBA" id="ARBA00023242"/>
    </source>
</evidence>
<accession>A0A9P9FVV4</accession>
<reference evidence="4" key="1">
    <citation type="journal article" date="2021" name="Nat. Commun.">
        <title>Genetic determinants of endophytism in the Arabidopsis root mycobiome.</title>
        <authorList>
            <person name="Mesny F."/>
            <person name="Miyauchi S."/>
            <person name="Thiergart T."/>
            <person name="Pickel B."/>
            <person name="Atanasova L."/>
            <person name="Karlsson M."/>
            <person name="Huettel B."/>
            <person name="Barry K.W."/>
            <person name="Haridas S."/>
            <person name="Chen C."/>
            <person name="Bauer D."/>
            <person name="Andreopoulos W."/>
            <person name="Pangilinan J."/>
            <person name="LaButti K."/>
            <person name="Riley R."/>
            <person name="Lipzen A."/>
            <person name="Clum A."/>
            <person name="Drula E."/>
            <person name="Henrissat B."/>
            <person name="Kohler A."/>
            <person name="Grigoriev I.V."/>
            <person name="Martin F.M."/>
            <person name="Hacquard S."/>
        </authorList>
    </citation>
    <scope>NUCLEOTIDE SEQUENCE</scope>
    <source>
        <strain evidence="4">MPI-CAGE-AT-0147</strain>
    </source>
</reference>
<dbReference type="Proteomes" id="UP000738349">
    <property type="component" value="Unassembled WGS sequence"/>
</dbReference>
<organism evidence="4 5">
    <name type="scientific">Dactylonectria macrodidyma</name>
    <dbReference type="NCBI Taxonomy" id="307937"/>
    <lineage>
        <taxon>Eukaryota</taxon>
        <taxon>Fungi</taxon>
        <taxon>Dikarya</taxon>
        <taxon>Ascomycota</taxon>
        <taxon>Pezizomycotina</taxon>
        <taxon>Sordariomycetes</taxon>
        <taxon>Hypocreomycetidae</taxon>
        <taxon>Hypocreales</taxon>
        <taxon>Nectriaceae</taxon>
        <taxon>Dactylonectria</taxon>
    </lineage>
</organism>
<sequence length="531" mass="59209">MVFPGHFSTGCLRCRQRKVKCDETKPSCRRCYIYGKACLGYTDQFQFKYQPANAKLGERPPCPTRTRSTVPKHEQGTTSRRQVRYRSAGNDDQVEQYQLRHQAIVRNPEVSYDQVSLCYFVRRFVSPDEADGFPGHLSFLPDLFDHDKHGLLETATLSVAQMAAYNQFGGDKFRLQSYRNHGRSIRMLQDAIQCEDQVTDDKVITAILLLCTLKDISGEGSGDPNEHAPGLFYLVEKRGPGQIGTKRGAELFHLALLRLQTYSFIHGDDRYSDPGAIATVMGLFDPLLRAMSMMSRTLSLRHTLYRYMNLKAQKMQGDYASKTPHDSATQDQGQAILQECFETLDNFHNWDAEAATHWQSTFEGRPVPTALGEIASGKTRHDAETACIIILVRSARLILLLSVLEYHSEMQLAGYGEDATLGDSAMWAECVQSLKEHVGKTIEDILSSVPHALGDTKTGGVPTSTPNDGASAIVIVHSIRLVAYCVYATSEQLGKARSILSRMNATIGIRSAVEWVDEKSIESAQELACIH</sequence>
<dbReference type="InterPro" id="IPR001138">
    <property type="entry name" value="Zn2Cys6_DnaBD"/>
</dbReference>
<evidence type="ECO:0000256" key="2">
    <source>
        <dbReference type="SAM" id="MobiDB-lite"/>
    </source>
</evidence>
<dbReference type="Gene3D" id="4.10.240.10">
    <property type="entry name" value="Zn(2)-C6 fungal-type DNA-binding domain"/>
    <property type="match status" value="1"/>
</dbReference>
<keyword evidence="5" id="KW-1185">Reference proteome</keyword>
<dbReference type="SMART" id="SM00066">
    <property type="entry name" value="GAL4"/>
    <property type="match status" value="1"/>
</dbReference>
<protein>
    <recommendedName>
        <fullName evidence="3">Zn(2)-C6 fungal-type domain-containing protein</fullName>
    </recommendedName>
</protein>
<dbReference type="EMBL" id="JAGMUV010000001">
    <property type="protein sequence ID" value="KAH7176271.1"/>
    <property type="molecule type" value="Genomic_DNA"/>
</dbReference>
<dbReference type="PROSITE" id="PS00463">
    <property type="entry name" value="ZN2_CY6_FUNGAL_1"/>
    <property type="match status" value="1"/>
</dbReference>
<dbReference type="AlphaFoldDB" id="A0A9P9FVV4"/>
<comment type="caution">
    <text evidence="4">The sequence shown here is derived from an EMBL/GenBank/DDBJ whole genome shotgun (WGS) entry which is preliminary data.</text>
</comment>
<dbReference type="PANTHER" id="PTHR38791">
    <property type="entry name" value="ZN(II)2CYS6 TRANSCRIPTION FACTOR (EUROFUNG)-RELATED-RELATED"/>
    <property type="match status" value="1"/>
</dbReference>
<dbReference type="PROSITE" id="PS50048">
    <property type="entry name" value="ZN2_CY6_FUNGAL_2"/>
    <property type="match status" value="1"/>
</dbReference>
<dbReference type="Pfam" id="PF00172">
    <property type="entry name" value="Zn_clus"/>
    <property type="match status" value="1"/>
</dbReference>
<dbReference type="PANTHER" id="PTHR38791:SF12">
    <property type="entry name" value="TRANSCRIPTION FACTOR DOMAIN-CONTAINING PROTEIN-RELATED"/>
    <property type="match status" value="1"/>
</dbReference>
<evidence type="ECO:0000313" key="5">
    <source>
        <dbReference type="Proteomes" id="UP000738349"/>
    </source>
</evidence>
<name>A0A9P9FVV4_9HYPO</name>
<dbReference type="OrthoDB" id="2991872at2759"/>
<dbReference type="CDD" id="cd00067">
    <property type="entry name" value="GAL4"/>
    <property type="match status" value="1"/>
</dbReference>
<gene>
    <name evidence="4" type="ORF">EDB81DRAFT_34237</name>
</gene>
<dbReference type="InterPro" id="IPR036864">
    <property type="entry name" value="Zn2-C6_fun-type_DNA-bd_sf"/>
</dbReference>
<dbReference type="InterPro" id="IPR053175">
    <property type="entry name" value="DHMBA_Reg_Transcription_Factor"/>
</dbReference>
<dbReference type="GO" id="GO:0008270">
    <property type="term" value="F:zinc ion binding"/>
    <property type="evidence" value="ECO:0007669"/>
    <property type="project" value="InterPro"/>
</dbReference>
<evidence type="ECO:0000313" key="4">
    <source>
        <dbReference type="EMBL" id="KAH7176271.1"/>
    </source>
</evidence>
<feature type="region of interest" description="Disordered" evidence="2">
    <location>
        <begin position="56"/>
        <end position="91"/>
    </location>
</feature>
<keyword evidence="1" id="KW-0539">Nucleus</keyword>
<evidence type="ECO:0000259" key="3">
    <source>
        <dbReference type="PROSITE" id="PS50048"/>
    </source>
</evidence>
<feature type="domain" description="Zn(2)-C6 fungal-type" evidence="3">
    <location>
        <begin position="10"/>
        <end position="38"/>
    </location>
</feature>
<proteinExistence type="predicted"/>
<dbReference type="GO" id="GO:0000981">
    <property type="term" value="F:DNA-binding transcription factor activity, RNA polymerase II-specific"/>
    <property type="evidence" value="ECO:0007669"/>
    <property type="project" value="InterPro"/>
</dbReference>
<dbReference type="SUPFAM" id="SSF57701">
    <property type="entry name" value="Zn2/Cys6 DNA-binding domain"/>
    <property type="match status" value="1"/>
</dbReference>